<dbReference type="InterPro" id="IPR025737">
    <property type="entry name" value="FApF"/>
</dbReference>
<protein>
    <recommendedName>
        <fullName evidence="4">Transporter</fullName>
    </recommendedName>
</protein>
<dbReference type="EMBL" id="JAUSVY010000005">
    <property type="protein sequence ID" value="MDQ0505837.1"/>
    <property type="molecule type" value="Genomic_DNA"/>
</dbReference>
<accession>A0ABU0LFC5</accession>
<feature type="signal peptide" evidence="1">
    <location>
        <begin position="1"/>
        <end position="28"/>
    </location>
</feature>
<evidence type="ECO:0008006" key="4">
    <source>
        <dbReference type="Google" id="ProtNLM"/>
    </source>
</evidence>
<keyword evidence="1" id="KW-0732">Signal</keyword>
<dbReference type="Pfam" id="PF13557">
    <property type="entry name" value="Phenol_MetA_deg"/>
    <property type="match status" value="1"/>
</dbReference>
<comment type="caution">
    <text evidence="2">The sequence shown here is derived from an EMBL/GenBank/DDBJ whole genome shotgun (WGS) entry which is preliminary data.</text>
</comment>
<reference evidence="2 3" key="1">
    <citation type="submission" date="2023-07" db="EMBL/GenBank/DDBJ databases">
        <title>Genomic Encyclopedia of Type Strains, Phase IV (KMG-IV): sequencing the most valuable type-strain genomes for metagenomic binning, comparative biology and taxonomic classification.</title>
        <authorList>
            <person name="Goeker M."/>
        </authorList>
    </citation>
    <scope>NUCLEOTIDE SEQUENCE [LARGE SCALE GENOMIC DNA]</scope>
    <source>
        <strain evidence="2 3">DSM 3770</strain>
    </source>
</reference>
<dbReference type="RefSeq" id="WP_237347043.1">
    <property type="nucleotide sequence ID" value="NZ_JABWGX010000027.1"/>
</dbReference>
<keyword evidence="3" id="KW-1185">Reference proteome</keyword>
<proteinExistence type="predicted"/>
<dbReference type="Proteomes" id="UP001241747">
    <property type="component" value="Unassembled WGS sequence"/>
</dbReference>
<feature type="chain" id="PRO_5047493428" description="Transporter" evidence="1">
    <location>
        <begin position="29"/>
        <end position="282"/>
    </location>
</feature>
<name>A0ABU0LFC5_XANAG</name>
<evidence type="ECO:0000313" key="3">
    <source>
        <dbReference type="Proteomes" id="UP001241747"/>
    </source>
</evidence>
<gene>
    <name evidence="2" type="ORF">QOZ94_002637</name>
</gene>
<evidence type="ECO:0000313" key="2">
    <source>
        <dbReference type="EMBL" id="MDQ0505837.1"/>
    </source>
</evidence>
<evidence type="ECO:0000256" key="1">
    <source>
        <dbReference type="SAM" id="SignalP"/>
    </source>
</evidence>
<organism evidence="2 3">
    <name type="scientific">Xanthobacter agilis</name>
    <dbReference type="NCBI Taxonomy" id="47492"/>
    <lineage>
        <taxon>Bacteria</taxon>
        <taxon>Pseudomonadati</taxon>
        <taxon>Pseudomonadota</taxon>
        <taxon>Alphaproteobacteria</taxon>
        <taxon>Hyphomicrobiales</taxon>
        <taxon>Xanthobacteraceae</taxon>
        <taxon>Xanthobacter</taxon>
    </lineage>
</organism>
<sequence length="282" mass="29921">MTITKTSLAALAVAAVALTGAPLGGAQAGSELMPGISTGIPLGAPLPEGLWSITIPTYGSRDSDPRVDTSAVVPAWLIWSTPWTLGGGVIMLDAVMPYVNADVNNGPQFSGMANGFIDMQVKWNLGNGFFGGFQSGIYLPIDSEVGNNYVSWQGVAALSYLKDGWDLSSTFIYGTGAEGSDGGPAWFNVDLTATKKFGKFEIGAVGFGSTDLSTPYVGYQKQSQFALGGLIGYDFDICNIQLKLTRDVYQENYGGYETRVWANIIVPLMAPSSAMRPAVFKY</sequence>